<dbReference type="Proteomes" id="UP001489719">
    <property type="component" value="Unassembled WGS sequence"/>
</dbReference>
<comment type="caution">
    <text evidence="1">The sequence shown here is derived from an EMBL/GenBank/DDBJ whole genome shotgun (WGS) entry which is preliminary data.</text>
</comment>
<evidence type="ECO:0000313" key="2">
    <source>
        <dbReference type="Proteomes" id="UP001489719"/>
    </source>
</evidence>
<keyword evidence="2" id="KW-1185">Reference proteome</keyword>
<name>A0ACC3TER7_9ASCO</name>
<dbReference type="EMBL" id="MU970184">
    <property type="protein sequence ID" value="KAK9319471.1"/>
    <property type="molecule type" value="Genomic_DNA"/>
</dbReference>
<evidence type="ECO:0000313" key="1">
    <source>
        <dbReference type="EMBL" id="KAK9319471.1"/>
    </source>
</evidence>
<gene>
    <name evidence="1" type="ORF">V1517DRAFT_46624</name>
</gene>
<reference evidence="2" key="1">
    <citation type="journal article" date="2024" name="Front. Bioeng. Biotechnol.">
        <title>Genome-scale model development and genomic sequencing of the oleaginous clade Lipomyces.</title>
        <authorList>
            <person name="Czajka J.J."/>
            <person name="Han Y."/>
            <person name="Kim J."/>
            <person name="Mondo S.J."/>
            <person name="Hofstad B.A."/>
            <person name="Robles A."/>
            <person name="Haridas S."/>
            <person name="Riley R."/>
            <person name="LaButti K."/>
            <person name="Pangilinan J."/>
            <person name="Andreopoulos W."/>
            <person name="Lipzen A."/>
            <person name="Yan J."/>
            <person name="Wang M."/>
            <person name="Ng V."/>
            <person name="Grigoriev I.V."/>
            <person name="Spatafora J.W."/>
            <person name="Magnuson J.K."/>
            <person name="Baker S.E."/>
            <person name="Pomraning K.R."/>
        </authorList>
    </citation>
    <scope>NUCLEOTIDE SEQUENCE [LARGE SCALE GENOMIC DNA]</scope>
    <source>
        <strain evidence="2">CBS 10300</strain>
    </source>
</reference>
<accession>A0ACC3TER7</accession>
<organism evidence="1 2">
    <name type="scientific">Lipomyces orientalis</name>
    <dbReference type="NCBI Taxonomy" id="1233043"/>
    <lineage>
        <taxon>Eukaryota</taxon>
        <taxon>Fungi</taxon>
        <taxon>Dikarya</taxon>
        <taxon>Ascomycota</taxon>
        <taxon>Saccharomycotina</taxon>
        <taxon>Lipomycetes</taxon>
        <taxon>Lipomycetales</taxon>
        <taxon>Lipomycetaceae</taxon>
        <taxon>Lipomyces</taxon>
    </lineage>
</organism>
<protein>
    <submittedName>
        <fullName evidence="1">Uncharacterized protein</fullName>
    </submittedName>
</protein>
<proteinExistence type="predicted"/>
<sequence length="121" mass="13911">MMYDALGLGWGNTLLAFIALGLIPVIWIFLKYGKGLEHILDSGWTFSIAIRDQFSVIARMLCIKTQDRLTLLTRLRCEMLGFESYKESSVEQTNERTKLNSTILMPNMHEITDINQVRLMP</sequence>